<dbReference type="GO" id="GO:0032259">
    <property type="term" value="P:methylation"/>
    <property type="evidence" value="ECO:0007669"/>
    <property type="project" value="UniProtKB-KW"/>
</dbReference>
<evidence type="ECO:0000313" key="2">
    <source>
        <dbReference type="EMBL" id="MEN3931321.1"/>
    </source>
</evidence>
<gene>
    <name evidence="2" type="ORF">WJT86_09655</name>
</gene>
<keyword evidence="2" id="KW-0808">Transferase</keyword>
<dbReference type="EMBL" id="JBBYXI010000003">
    <property type="protein sequence ID" value="MEN3931321.1"/>
    <property type="molecule type" value="Genomic_DNA"/>
</dbReference>
<dbReference type="InterPro" id="IPR050447">
    <property type="entry name" value="Erg6_SMT_methyltransf"/>
</dbReference>
<evidence type="ECO:0000313" key="3">
    <source>
        <dbReference type="Proteomes" id="UP001418637"/>
    </source>
</evidence>
<dbReference type="PANTHER" id="PTHR44068">
    <property type="entry name" value="ZGC:194242"/>
    <property type="match status" value="1"/>
</dbReference>
<accession>A0ABV0BM22</accession>
<keyword evidence="3" id="KW-1185">Reference proteome</keyword>
<dbReference type="InterPro" id="IPR029063">
    <property type="entry name" value="SAM-dependent_MTases_sf"/>
</dbReference>
<protein>
    <submittedName>
        <fullName evidence="2">Methyltransferase domain-containing protein</fullName>
    </submittedName>
</protein>
<proteinExistence type="predicted"/>
<organism evidence="2 3">
    <name type="scientific">Hohaiivirga grylli</name>
    <dbReference type="NCBI Taxonomy" id="3133970"/>
    <lineage>
        <taxon>Bacteria</taxon>
        <taxon>Pseudomonadati</taxon>
        <taxon>Pseudomonadota</taxon>
        <taxon>Alphaproteobacteria</taxon>
        <taxon>Hyphomicrobiales</taxon>
        <taxon>Methylobacteriaceae</taxon>
        <taxon>Hohaiivirga</taxon>
    </lineage>
</organism>
<evidence type="ECO:0000259" key="1">
    <source>
        <dbReference type="Pfam" id="PF13649"/>
    </source>
</evidence>
<dbReference type="RefSeq" id="WP_346337354.1">
    <property type="nucleotide sequence ID" value="NZ_JBBYXI010000003.1"/>
</dbReference>
<comment type="caution">
    <text evidence="2">The sequence shown here is derived from an EMBL/GenBank/DDBJ whole genome shotgun (WGS) entry which is preliminary data.</text>
</comment>
<dbReference type="InterPro" id="IPR041698">
    <property type="entry name" value="Methyltransf_25"/>
</dbReference>
<dbReference type="PANTHER" id="PTHR44068:SF11">
    <property type="entry name" value="GERANYL DIPHOSPHATE 2-C-METHYLTRANSFERASE"/>
    <property type="match status" value="1"/>
</dbReference>
<dbReference type="Gene3D" id="3.40.50.150">
    <property type="entry name" value="Vaccinia Virus protein VP39"/>
    <property type="match status" value="1"/>
</dbReference>
<dbReference type="GO" id="GO:0008168">
    <property type="term" value="F:methyltransferase activity"/>
    <property type="evidence" value="ECO:0007669"/>
    <property type="project" value="UniProtKB-KW"/>
</dbReference>
<name>A0ABV0BM22_9HYPH</name>
<reference evidence="2 3" key="1">
    <citation type="submission" date="2024-04" db="EMBL/GenBank/DDBJ databases">
        <title>A novel species isolated from cricket.</title>
        <authorList>
            <person name="Wang H.-C."/>
        </authorList>
    </citation>
    <scope>NUCLEOTIDE SEQUENCE [LARGE SCALE GENOMIC DNA]</scope>
    <source>
        <strain evidence="2 3">WL0021</strain>
    </source>
</reference>
<feature type="domain" description="Methyltransferase" evidence="1">
    <location>
        <begin position="42"/>
        <end position="137"/>
    </location>
</feature>
<dbReference type="Pfam" id="PF13649">
    <property type="entry name" value="Methyltransf_25"/>
    <property type="match status" value="1"/>
</dbReference>
<dbReference type="SUPFAM" id="SSF53335">
    <property type="entry name" value="S-adenosyl-L-methionine-dependent methyltransferases"/>
    <property type="match status" value="1"/>
</dbReference>
<dbReference type="CDD" id="cd02440">
    <property type="entry name" value="AdoMet_MTases"/>
    <property type="match status" value="1"/>
</dbReference>
<sequence>MDYPFTDQFDRQLLLETMMGPNAMLIAEELSAYMQPLQGKTVLDLGCGNGISSVLLAQKHKAKVFAADLWISPTENFSRFSALGLEDQIIPLSVDATAQLPFSHNYFDALFSIDAYHYFGCNETMLSALLPFVKKGGQIAIAVPGLKEEFRDGIPSELKPFLPPDANFHSLEWWTDLWSKETGVRLENCREMDCCKRAWDDWLASPNPYAVGDIPMMEAEAGKYFNFVQLVARVL</sequence>
<keyword evidence="2" id="KW-0489">Methyltransferase</keyword>
<dbReference type="Proteomes" id="UP001418637">
    <property type="component" value="Unassembled WGS sequence"/>
</dbReference>